<comment type="caution">
    <text evidence="2">The sequence shown here is derived from an EMBL/GenBank/DDBJ whole genome shotgun (WGS) entry which is preliminary data.</text>
</comment>
<proteinExistence type="predicted"/>
<name>A0ABV0T5S9_9TELE</name>
<organism evidence="2 3">
    <name type="scientific">Ilyodon furcidens</name>
    <name type="common">goldbreast splitfin</name>
    <dbReference type="NCBI Taxonomy" id="33524"/>
    <lineage>
        <taxon>Eukaryota</taxon>
        <taxon>Metazoa</taxon>
        <taxon>Chordata</taxon>
        <taxon>Craniata</taxon>
        <taxon>Vertebrata</taxon>
        <taxon>Euteleostomi</taxon>
        <taxon>Actinopterygii</taxon>
        <taxon>Neopterygii</taxon>
        <taxon>Teleostei</taxon>
        <taxon>Neoteleostei</taxon>
        <taxon>Acanthomorphata</taxon>
        <taxon>Ovalentaria</taxon>
        <taxon>Atherinomorphae</taxon>
        <taxon>Cyprinodontiformes</taxon>
        <taxon>Goodeidae</taxon>
        <taxon>Ilyodon</taxon>
    </lineage>
</organism>
<evidence type="ECO:0000313" key="3">
    <source>
        <dbReference type="Proteomes" id="UP001482620"/>
    </source>
</evidence>
<evidence type="ECO:0000313" key="2">
    <source>
        <dbReference type="EMBL" id="MEQ2228213.1"/>
    </source>
</evidence>
<accession>A0ABV0T5S9</accession>
<reference evidence="2 3" key="1">
    <citation type="submission" date="2021-06" db="EMBL/GenBank/DDBJ databases">
        <authorList>
            <person name="Palmer J.M."/>
        </authorList>
    </citation>
    <scope>NUCLEOTIDE SEQUENCE [LARGE SCALE GENOMIC DNA]</scope>
    <source>
        <strain evidence="3">if_2019</strain>
        <tissue evidence="2">Muscle</tissue>
    </source>
</reference>
<dbReference type="Proteomes" id="UP001482620">
    <property type="component" value="Unassembled WGS sequence"/>
</dbReference>
<evidence type="ECO:0000256" key="1">
    <source>
        <dbReference type="SAM" id="MobiDB-lite"/>
    </source>
</evidence>
<dbReference type="EMBL" id="JAHRIQ010023582">
    <property type="protein sequence ID" value="MEQ2228213.1"/>
    <property type="molecule type" value="Genomic_DNA"/>
</dbReference>
<protein>
    <submittedName>
        <fullName evidence="2">Uncharacterized protein</fullName>
    </submittedName>
</protein>
<feature type="region of interest" description="Disordered" evidence="1">
    <location>
        <begin position="44"/>
        <end position="65"/>
    </location>
</feature>
<sequence>MEEGIRALGPAPQGTGMMGREWREAVGEGRKRVKGRDVVSLEFENSAGREGRREEDTVGSEIEGREGRIGEVCKNGARGVEVQVEKKPLQRITTTELSLSRTTGSNVMNMHFYSYAAFMEAGILESPTGKIYQCVFAYTSTES</sequence>
<keyword evidence="3" id="KW-1185">Reference proteome</keyword>
<feature type="compositionally biased region" description="Basic and acidic residues" evidence="1">
    <location>
        <begin position="47"/>
        <end position="65"/>
    </location>
</feature>
<gene>
    <name evidence="2" type="ORF">ILYODFUR_006641</name>
</gene>